<keyword evidence="4" id="KW-1185">Reference proteome</keyword>
<evidence type="ECO:0000313" key="4">
    <source>
        <dbReference type="Proteomes" id="UP001277761"/>
    </source>
</evidence>
<dbReference type="RefSeq" id="WP_319955828.1">
    <property type="nucleotide sequence ID" value="NZ_JAXAVX010000018.1"/>
</dbReference>
<evidence type="ECO:0000256" key="1">
    <source>
        <dbReference type="SAM" id="MobiDB-lite"/>
    </source>
</evidence>
<dbReference type="EMBL" id="JAXAVX010000018">
    <property type="protein sequence ID" value="MDX8153678.1"/>
    <property type="molecule type" value="Genomic_DNA"/>
</dbReference>
<keyword evidence="2" id="KW-0812">Transmembrane</keyword>
<sequence length="117" mass="12843">MARQTKRRTKHRGNAAGMIERHGTTGPRASSASGRGGKRQPADPRMRPPTWRSAFIRALVAAGIFVVVMLVLGGSPLSIVITGVVLVGMYTPFGFYADRFFYRRRIAKLGGQPTSRR</sequence>
<feature type="transmembrane region" description="Helical" evidence="2">
    <location>
        <begin position="54"/>
        <end position="73"/>
    </location>
</feature>
<dbReference type="Proteomes" id="UP001277761">
    <property type="component" value="Unassembled WGS sequence"/>
</dbReference>
<organism evidence="3 4">
    <name type="scientific">Patulibacter brassicae</name>
    <dbReference type="NCBI Taxonomy" id="1705717"/>
    <lineage>
        <taxon>Bacteria</taxon>
        <taxon>Bacillati</taxon>
        <taxon>Actinomycetota</taxon>
        <taxon>Thermoleophilia</taxon>
        <taxon>Solirubrobacterales</taxon>
        <taxon>Patulibacteraceae</taxon>
        <taxon>Patulibacter</taxon>
    </lineage>
</organism>
<keyword evidence="2" id="KW-1133">Transmembrane helix</keyword>
<feature type="compositionally biased region" description="Basic residues" evidence="1">
    <location>
        <begin position="1"/>
        <end position="13"/>
    </location>
</feature>
<gene>
    <name evidence="3" type="ORF">SK069_18925</name>
</gene>
<evidence type="ECO:0008006" key="5">
    <source>
        <dbReference type="Google" id="ProtNLM"/>
    </source>
</evidence>
<accession>A0ABU4VS05</accession>
<evidence type="ECO:0000313" key="3">
    <source>
        <dbReference type="EMBL" id="MDX8153678.1"/>
    </source>
</evidence>
<feature type="transmembrane region" description="Helical" evidence="2">
    <location>
        <begin position="79"/>
        <end position="97"/>
    </location>
</feature>
<protein>
    <recommendedName>
        <fullName evidence="5">Transmembrane protein PGPGW</fullName>
    </recommendedName>
</protein>
<name>A0ABU4VS05_9ACTN</name>
<keyword evidence="2" id="KW-0472">Membrane</keyword>
<reference evidence="3 4" key="1">
    <citation type="submission" date="2023-11" db="EMBL/GenBank/DDBJ databases">
        <authorList>
            <person name="Xu M."/>
            <person name="Jiang T."/>
        </authorList>
    </citation>
    <scope>NUCLEOTIDE SEQUENCE [LARGE SCALE GENOMIC DNA]</scope>
    <source>
        <strain evidence="3 4">SD</strain>
    </source>
</reference>
<comment type="caution">
    <text evidence="3">The sequence shown here is derived from an EMBL/GenBank/DDBJ whole genome shotgun (WGS) entry which is preliminary data.</text>
</comment>
<proteinExistence type="predicted"/>
<feature type="region of interest" description="Disordered" evidence="1">
    <location>
        <begin position="1"/>
        <end position="48"/>
    </location>
</feature>
<evidence type="ECO:0000256" key="2">
    <source>
        <dbReference type="SAM" id="Phobius"/>
    </source>
</evidence>